<dbReference type="GO" id="GO:0004523">
    <property type="term" value="F:RNA-DNA hybrid ribonuclease activity"/>
    <property type="evidence" value="ECO:0007669"/>
    <property type="project" value="UniProtKB-EC"/>
</dbReference>
<feature type="binding site" evidence="10">
    <location>
        <position position="170"/>
    </location>
    <ligand>
        <name>Mg(2+)</name>
        <dbReference type="ChEBI" id="CHEBI:18420"/>
        <label>2</label>
    </ligand>
</feature>
<organism evidence="13 14">
    <name type="scientific">Acetobacter sacchari</name>
    <dbReference type="NCBI Taxonomy" id="2661687"/>
    <lineage>
        <taxon>Bacteria</taxon>
        <taxon>Pseudomonadati</taxon>
        <taxon>Pseudomonadota</taxon>
        <taxon>Alphaproteobacteria</taxon>
        <taxon>Acetobacterales</taxon>
        <taxon>Acetobacteraceae</taxon>
        <taxon>Acetobacter</taxon>
    </lineage>
</organism>
<dbReference type="EC" id="3.1.26.4" evidence="4 10"/>
<evidence type="ECO:0000256" key="2">
    <source>
        <dbReference type="ARBA" id="ARBA00005300"/>
    </source>
</evidence>
<evidence type="ECO:0000256" key="10">
    <source>
        <dbReference type="HAMAP-Rule" id="MF_00042"/>
    </source>
</evidence>
<keyword evidence="5 10" id="KW-0540">Nuclease</keyword>
<feature type="binding site" evidence="10">
    <location>
        <position position="46"/>
    </location>
    <ligand>
        <name>Mg(2+)</name>
        <dbReference type="ChEBI" id="CHEBI:18420"/>
        <label>1</label>
    </ligand>
</feature>
<comment type="subunit">
    <text evidence="3 10">Monomer.</text>
</comment>
<evidence type="ECO:0000256" key="11">
    <source>
        <dbReference type="SAM" id="MobiDB-lite"/>
    </source>
</evidence>
<keyword evidence="8 10" id="KW-0378">Hydrolase</keyword>
<dbReference type="EMBL" id="JAFVMF010000012">
    <property type="protein sequence ID" value="MBO1360504.1"/>
    <property type="molecule type" value="Genomic_DNA"/>
</dbReference>
<evidence type="ECO:0000256" key="3">
    <source>
        <dbReference type="ARBA" id="ARBA00011245"/>
    </source>
</evidence>
<comment type="cofactor">
    <cofactor evidence="10">
        <name>Mg(2+)</name>
        <dbReference type="ChEBI" id="CHEBI:18420"/>
    </cofactor>
    <text evidence="10">Binds 1 Mg(2+) ion per subunit. May bind a second metal ion at a regulatory site, or after substrate binding.</text>
</comment>
<dbReference type="SUPFAM" id="SSF53098">
    <property type="entry name" value="Ribonuclease H-like"/>
    <property type="match status" value="1"/>
</dbReference>
<dbReference type="CDD" id="cd09278">
    <property type="entry name" value="RNase_HI_prokaryote_like"/>
    <property type="match status" value="1"/>
</dbReference>
<reference evidence="13 14" key="1">
    <citation type="submission" date="2021-03" db="EMBL/GenBank/DDBJ databases">
        <title>The complete genome sequence of Acetobacter sacchari TBRC 11175.</title>
        <authorList>
            <person name="Charoenyingcharoen P."/>
            <person name="Yukphan P."/>
        </authorList>
    </citation>
    <scope>NUCLEOTIDE SEQUENCE [LARGE SCALE GENOMIC DNA]</scope>
    <source>
        <strain evidence="13 14">TBRC 11175</strain>
    </source>
</reference>
<evidence type="ECO:0000256" key="8">
    <source>
        <dbReference type="ARBA" id="ARBA00022801"/>
    </source>
</evidence>
<keyword evidence="9 10" id="KW-0460">Magnesium</keyword>
<keyword evidence="10" id="KW-0963">Cytoplasm</keyword>
<dbReference type="InterPro" id="IPR050092">
    <property type="entry name" value="RNase_H"/>
</dbReference>
<evidence type="ECO:0000256" key="7">
    <source>
        <dbReference type="ARBA" id="ARBA00022759"/>
    </source>
</evidence>
<evidence type="ECO:0000256" key="9">
    <source>
        <dbReference type="ARBA" id="ARBA00022842"/>
    </source>
</evidence>
<feature type="region of interest" description="Disordered" evidence="11">
    <location>
        <begin position="1"/>
        <end position="36"/>
    </location>
</feature>
<dbReference type="Pfam" id="PF00075">
    <property type="entry name" value="RNase_H"/>
    <property type="match status" value="1"/>
</dbReference>
<dbReference type="InterPro" id="IPR012337">
    <property type="entry name" value="RNaseH-like_sf"/>
</dbReference>
<comment type="subcellular location">
    <subcellularLocation>
        <location evidence="10">Cytoplasm</location>
    </subcellularLocation>
</comment>
<feature type="binding site" evidence="10">
    <location>
        <position position="46"/>
    </location>
    <ligand>
        <name>Mg(2+)</name>
        <dbReference type="ChEBI" id="CHEBI:18420"/>
        <label>2</label>
    </ligand>
</feature>
<feature type="domain" description="RNase H type-1" evidence="12">
    <location>
        <begin position="37"/>
        <end position="178"/>
    </location>
</feature>
<comment type="catalytic activity">
    <reaction evidence="1 10">
        <text>Endonucleolytic cleavage to 5'-phosphomonoester.</text>
        <dbReference type="EC" id="3.1.26.4"/>
    </reaction>
</comment>
<evidence type="ECO:0000313" key="13">
    <source>
        <dbReference type="EMBL" id="MBO1360504.1"/>
    </source>
</evidence>
<protein>
    <recommendedName>
        <fullName evidence="4 10">Ribonuclease H</fullName>
        <shortName evidence="10">RNase H</shortName>
        <ecNumber evidence="4 10">3.1.26.4</ecNumber>
    </recommendedName>
</protein>
<dbReference type="NCBIfam" id="NF001236">
    <property type="entry name" value="PRK00203.1"/>
    <property type="match status" value="1"/>
</dbReference>
<keyword evidence="14" id="KW-1185">Reference proteome</keyword>
<dbReference type="InterPro" id="IPR036397">
    <property type="entry name" value="RNaseH_sf"/>
</dbReference>
<comment type="caution">
    <text evidence="13">The sequence shown here is derived from an EMBL/GenBank/DDBJ whole genome shotgun (WGS) entry which is preliminary data.</text>
</comment>
<keyword evidence="6 10" id="KW-0479">Metal-binding</keyword>
<keyword evidence="7 10" id="KW-0255">Endonuclease</keyword>
<dbReference type="InterPro" id="IPR022892">
    <property type="entry name" value="RNaseHI"/>
</dbReference>
<name>A0ABS3LX74_9PROT</name>
<dbReference type="Proteomes" id="UP000664771">
    <property type="component" value="Unassembled WGS sequence"/>
</dbReference>
<feature type="binding site" evidence="10">
    <location>
        <position position="84"/>
    </location>
    <ligand>
        <name>Mg(2+)</name>
        <dbReference type="ChEBI" id="CHEBI:18420"/>
        <label>1</label>
    </ligand>
</feature>
<evidence type="ECO:0000313" key="14">
    <source>
        <dbReference type="Proteomes" id="UP000664771"/>
    </source>
</evidence>
<dbReference type="InterPro" id="IPR002156">
    <property type="entry name" value="RNaseH_domain"/>
</dbReference>
<dbReference type="PANTHER" id="PTHR10642:SF26">
    <property type="entry name" value="RIBONUCLEASE H1"/>
    <property type="match status" value="1"/>
</dbReference>
<comment type="similarity">
    <text evidence="2 10">Belongs to the RNase H family.</text>
</comment>
<proteinExistence type="inferred from homology"/>
<dbReference type="Gene3D" id="3.30.420.10">
    <property type="entry name" value="Ribonuclease H-like superfamily/Ribonuclease H"/>
    <property type="match status" value="1"/>
</dbReference>
<evidence type="ECO:0000256" key="4">
    <source>
        <dbReference type="ARBA" id="ARBA00012180"/>
    </source>
</evidence>
<evidence type="ECO:0000259" key="12">
    <source>
        <dbReference type="PROSITE" id="PS50879"/>
    </source>
</evidence>
<sequence>MSDGSASTSPPRRSEPTVSESTDLEGGDASTLSAEDAASVVEVWTDGGCKPNPGPGGWAVLLRFKGRERELSGGEVETTNNRMELTAACEALEALTRPCVVNLHTDSEYVKNGITRWHTGWVRRNWRNAAGDPVKNMDLWRRLLDADKKHQVTWKWVRGHSGVAENERVDQIATAARQAIEDSKRGT</sequence>
<evidence type="ECO:0000256" key="5">
    <source>
        <dbReference type="ARBA" id="ARBA00022722"/>
    </source>
</evidence>
<dbReference type="HAMAP" id="MF_00042">
    <property type="entry name" value="RNase_H"/>
    <property type="match status" value="1"/>
</dbReference>
<feature type="compositionally biased region" description="Polar residues" evidence="11">
    <location>
        <begin position="1"/>
        <end position="21"/>
    </location>
</feature>
<accession>A0ABS3LX74</accession>
<evidence type="ECO:0000256" key="6">
    <source>
        <dbReference type="ARBA" id="ARBA00022723"/>
    </source>
</evidence>
<feature type="binding site" evidence="10">
    <location>
        <position position="106"/>
    </location>
    <ligand>
        <name>Mg(2+)</name>
        <dbReference type="ChEBI" id="CHEBI:18420"/>
        <label>1</label>
    </ligand>
</feature>
<dbReference type="PANTHER" id="PTHR10642">
    <property type="entry name" value="RIBONUCLEASE H1"/>
    <property type="match status" value="1"/>
</dbReference>
<comment type="function">
    <text evidence="10">Endonuclease that specifically degrades the RNA of RNA-DNA hybrids.</text>
</comment>
<gene>
    <name evidence="10 13" type="primary">rnhA</name>
    <name evidence="13" type="ORF">J2D73_11960</name>
</gene>
<dbReference type="PROSITE" id="PS50879">
    <property type="entry name" value="RNASE_H_1"/>
    <property type="match status" value="1"/>
</dbReference>
<evidence type="ECO:0000256" key="1">
    <source>
        <dbReference type="ARBA" id="ARBA00000077"/>
    </source>
</evidence>